<evidence type="ECO:0000313" key="3">
    <source>
        <dbReference type="EMBL" id="MDC8759891.1"/>
    </source>
</evidence>
<dbReference type="Pfam" id="PF01436">
    <property type="entry name" value="NHL"/>
    <property type="match status" value="2"/>
</dbReference>
<gene>
    <name evidence="3" type="ORF">OIK44_20085</name>
</gene>
<keyword evidence="4" id="KW-1185">Reference proteome</keyword>
<dbReference type="Gene3D" id="2.120.10.30">
    <property type="entry name" value="TolB, C-terminal domain"/>
    <property type="match status" value="2"/>
</dbReference>
<evidence type="ECO:0000313" key="4">
    <source>
        <dbReference type="Proteomes" id="UP001221208"/>
    </source>
</evidence>
<protein>
    <submittedName>
        <fullName evidence="3">Gluconolaconase</fullName>
    </submittedName>
</protein>
<feature type="repeat" description="NHL" evidence="2">
    <location>
        <begin position="177"/>
        <end position="212"/>
    </location>
</feature>
<sequence>MSLTSTRLALVAVALLGAGAGFVYLQSGSSHALAVPGGKPVGPATVVDWPARVSTLAGDGVVGAQDGPAGQARFADPFGLAIDAAGNAYVAEGGDNNRIRKLGADGVVATLAGGREGYADGVGAAAAFHTPSGVALDAAGNLYVADTGNHAIRKVAPDGTVTTLAGGGGAGFRDGRGRAAQFNGPLGVAVGPDGAVYVADAYNDSIRRVAPDGQVSTVAGNGQPGEGDGAALAAQFDTPCALAVDAAGQIFIADTGNDAIRKLGRDGLVSTLVRATPGERDGVPRRPMGLALAHDGFLYVSSGVYGRVLQLSPEGQLLALKDIDRPASPGNGDGSVRLSQARGIALARDGALYVADAGTAQLRRLAAAAPGTAAPALKPRAVAPAPATPMLWPLKPQDRPHEVVGLMGEVRGNFSGESRDHFHSGLDIQAGVGTPVLAIAAGKVSHPLANWGYGELNEGFSIDGLSYIHMRVGRGAQDRPFDARFCVLNDAAGKPERVRVQRGARFKVGDTVGSVNRMAHVHLDYRRDGGEVNPLSLSFAGLRDTVAPHIADIALYDAAGQKLVARRGAPLRLARALQQVRIVVDAYDQMDGNQARRRLGLYKLGYQLLRADGSPAPGFEQPVVTQVYDRLPASRDAVKLVYAASSGITVHGNATTRFLYDVNNTLADGRVGPGAWHIAALAPGRYVLRILAADYAGNVALAGRDLALAIE</sequence>
<name>A0ABT5K559_9BURK</name>
<dbReference type="Gene3D" id="2.70.70.10">
    <property type="entry name" value="Glucose Permease (Domain IIA)"/>
    <property type="match status" value="1"/>
</dbReference>
<dbReference type="SUPFAM" id="SSF51261">
    <property type="entry name" value="Duplicated hybrid motif"/>
    <property type="match status" value="1"/>
</dbReference>
<dbReference type="PROSITE" id="PS51125">
    <property type="entry name" value="NHL"/>
    <property type="match status" value="2"/>
</dbReference>
<dbReference type="CDD" id="cd14953">
    <property type="entry name" value="NHL_like_1"/>
    <property type="match status" value="1"/>
</dbReference>
<evidence type="ECO:0000256" key="1">
    <source>
        <dbReference type="ARBA" id="ARBA00022737"/>
    </source>
</evidence>
<organism evidence="3 4">
    <name type="scientific">Janthinobacterium fluminis</name>
    <dbReference type="NCBI Taxonomy" id="2987524"/>
    <lineage>
        <taxon>Bacteria</taxon>
        <taxon>Pseudomonadati</taxon>
        <taxon>Pseudomonadota</taxon>
        <taxon>Betaproteobacteria</taxon>
        <taxon>Burkholderiales</taxon>
        <taxon>Oxalobacteraceae</taxon>
        <taxon>Janthinobacterium</taxon>
    </lineage>
</organism>
<dbReference type="InterPro" id="IPR011042">
    <property type="entry name" value="6-blade_b-propeller_TolB-like"/>
</dbReference>
<dbReference type="PANTHER" id="PTHR13833:SF71">
    <property type="entry name" value="NHL DOMAIN-CONTAINING PROTEIN"/>
    <property type="match status" value="1"/>
</dbReference>
<proteinExistence type="predicted"/>
<dbReference type="Gene3D" id="2.40.10.500">
    <property type="match status" value="1"/>
</dbReference>
<feature type="repeat" description="NHL" evidence="2">
    <location>
        <begin position="128"/>
        <end position="158"/>
    </location>
</feature>
<evidence type="ECO:0000256" key="2">
    <source>
        <dbReference type="PROSITE-ProRule" id="PRU00504"/>
    </source>
</evidence>
<keyword evidence="1" id="KW-0677">Repeat</keyword>
<reference evidence="3 4" key="1">
    <citation type="submission" date="2022-10" db="EMBL/GenBank/DDBJ databases">
        <title>Janthinobacterium sp. hw3 Genome sequencing.</title>
        <authorList>
            <person name="Park S."/>
        </authorList>
    </citation>
    <scope>NUCLEOTIDE SEQUENCE [LARGE SCALE GENOMIC DNA]</scope>
    <source>
        <strain evidence="4">hw3</strain>
    </source>
</reference>
<dbReference type="Proteomes" id="UP001221208">
    <property type="component" value="Unassembled WGS sequence"/>
</dbReference>
<comment type="caution">
    <text evidence="3">The sequence shown here is derived from an EMBL/GenBank/DDBJ whole genome shotgun (WGS) entry which is preliminary data.</text>
</comment>
<accession>A0ABT5K559</accession>
<dbReference type="RefSeq" id="WP_273673346.1">
    <property type="nucleotide sequence ID" value="NZ_JAQQXR010000009.1"/>
</dbReference>
<dbReference type="InterPro" id="IPR011055">
    <property type="entry name" value="Dup_hybrid_motif"/>
</dbReference>
<dbReference type="SUPFAM" id="SSF101898">
    <property type="entry name" value="NHL repeat"/>
    <property type="match status" value="1"/>
</dbReference>
<dbReference type="EMBL" id="JAQQXR010000009">
    <property type="protein sequence ID" value="MDC8759891.1"/>
    <property type="molecule type" value="Genomic_DNA"/>
</dbReference>
<dbReference type="InterPro" id="IPR001258">
    <property type="entry name" value="NHL_repeat"/>
</dbReference>
<dbReference type="PANTHER" id="PTHR13833">
    <property type="match status" value="1"/>
</dbReference>